<protein>
    <submittedName>
        <fullName evidence="1">Nucleotidyltransferase family protein</fullName>
    </submittedName>
</protein>
<dbReference type="InterPro" id="IPR039498">
    <property type="entry name" value="NTP_transf_5"/>
</dbReference>
<gene>
    <name evidence="1" type="ORF">L0664_14940</name>
</gene>
<dbReference type="RefSeq" id="WP_235226700.1">
    <property type="nucleotide sequence ID" value="NZ_JAKGAQ010000004.1"/>
</dbReference>
<reference evidence="1 2" key="1">
    <citation type="submission" date="2022-01" db="EMBL/GenBank/DDBJ databases">
        <title>Octadecabacter sp. nov., isolated from a marine alga.</title>
        <authorList>
            <person name="Jin M.S."/>
            <person name="Kim H.M."/>
            <person name="Han D.M."/>
            <person name="Jung J.J."/>
            <person name="Jeon C.O."/>
        </authorList>
    </citation>
    <scope>NUCLEOTIDE SEQUENCE [LARGE SCALE GENOMIC DNA]</scope>
    <source>
        <strain evidence="1 2">G9-8</strain>
    </source>
</reference>
<evidence type="ECO:0000313" key="1">
    <source>
        <dbReference type="EMBL" id="MCF2872369.1"/>
    </source>
</evidence>
<name>A0ABS9D171_9RHOB</name>
<dbReference type="EMBL" id="JAKGAQ010000004">
    <property type="protein sequence ID" value="MCF2872369.1"/>
    <property type="molecule type" value="Genomic_DNA"/>
</dbReference>
<comment type="caution">
    <text evidence="1">The sequence shown here is derived from an EMBL/GenBank/DDBJ whole genome shotgun (WGS) entry which is preliminary data.</text>
</comment>
<accession>A0ABS9D171</accession>
<sequence>MQQTTKFVAACCRWPQDDAAKESVLRAARAIDDWDETRDVVMRHRVVPLVYLAVKNLDIVPIEFRDWAKQGAQSTARHAMQMTQECLRIDAAFRKADLQPLHFKGPVLAQIAFGSIALKFSCDLDIFVPEDDVIAAVAILEADGYRAAGQTATMSARQIRALICNFKDIGLVGPNGTFVELHWKFGHSHSLLAGLERDLERQNVQVAGMAGLDTFGAVQMVTYLCIHGAAHHWRRLKWLADLAAFLEHLPKGERDRVIETVRAGPARDILAQSLGLCDTFFGTNYQMQMSARARSLYDYALGRIDQPFIPPRRFWGDIDLIGDILAKRHLYPSAWAALRASRVHLIGMQDVLSVPLPRALNALYLIMRLPSLLVRRLMR</sequence>
<organism evidence="1 2">
    <name type="scientific">Octadecabacter dasysiphoniae</name>
    <dbReference type="NCBI Taxonomy" id="2909341"/>
    <lineage>
        <taxon>Bacteria</taxon>
        <taxon>Pseudomonadati</taxon>
        <taxon>Pseudomonadota</taxon>
        <taxon>Alphaproteobacteria</taxon>
        <taxon>Rhodobacterales</taxon>
        <taxon>Roseobacteraceae</taxon>
        <taxon>Octadecabacter</taxon>
    </lineage>
</organism>
<dbReference type="Pfam" id="PF14907">
    <property type="entry name" value="NTP_transf_5"/>
    <property type="match status" value="1"/>
</dbReference>
<evidence type="ECO:0000313" key="2">
    <source>
        <dbReference type="Proteomes" id="UP001200557"/>
    </source>
</evidence>
<proteinExistence type="predicted"/>
<dbReference type="Proteomes" id="UP001200557">
    <property type="component" value="Unassembled WGS sequence"/>
</dbReference>
<keyword evidence="2" id="KW-1185">Reference proteome</keyword>